<evidence type="ECO:0000313" key="1">
    <source>
        <dbReference type="EMBL" id="EMQ93859.1"/>
    </source>
</evidence>
<reference evidence="1 3" key="1">
    <citation type="submission" date="2012-12" db="EMBL/GenBank/DDBJ databases">
        <title>Genome assembly of Formosa sp. AK20.</title>
        <authorList>
            <person name="Kumar R."/>
            <person name="Khatri I."/>
            <person name="Vaidya B."/>
            <person name="Subramanian S."/>
            <person name="Pinnaka A."/>
        </authorList>
    </citation>
    <scope>NUCLEOTIDE SEQUENCE [LARGE SCALE GENOMIC DNA]</scope>
    <source>
        <strain evidence="1 3">AK20</strain>
    </source>
</reference>
<dbReference type="GeneID" id="98642558"/>
<dbReference type="OrthoDB" id="1430047at2"/>
<comment type="caution">
    <text evidence="1">The sequence shown here is derived from an EMBL/GenBank/DDBJ whole genome shotgun (WGS) entry which is preliminary data.</text>
</comment>
<sequence length="272" mass="30933">MKRRFLILVVSLISFLSCEDVIDVDVPTSEPRLVIDASLNWFKGTTGNEQVIKLTLTAPYFNDGVPPANNAQVTVSDENGNVFQFIEEDNTGLYYNDSFIPEINGIYNLNIVYQNETYIATETLLGVPEIDFVEQNLEGGFTGEDTEIKAYFTDPVDEENYYFFEFIPNIPIIPTLDTFKDEFVNGNQIFGFYVEEDLNPGDEVIIRNHGVSKRFYEFMYILLQQTGESGGPFETQPATVRGNCMNITNPDNYPLGYFRLSEVSQVNYIVEP</sequence>
<dbReference type="Proteomes" id="UP000012024">
    <property type="component" value="Unassembled WGS sequence"/>
</dbReference>
<proteinExistence type="predicted"/>
<name>M7MWI8_9FLAO</name>
<evidence type="ECO:0000313" key="3">
    <source>
        <dbReference type="Proteomes" id="UP000012024"/>
    </source>
</evidence>
<dbReference type="Proteomes" id="UP000263268">
    <property type="component" value="Unassembled WGS sequence"/>
</dbReference>
<dbReference type="eggNOG" id="ENOG502ZCA0">
    <property type="taxonomic scope" value="Bacteria"/>
</dbReference>
<reference evidence="2 4" key="2">
    <citation type="journal article" date="2018" name="Nat. Biotechnol.">
        <title>A standardized bacterial taxonomy based on genome phylogeny substantially revises the tree of life.</title>
        <authorList>
            <person name="Parks D.H."/>
            <person name="Chuvochina M."/>
            <person name="Waite D.W."/>
            <person name="Rinke C."/>
            <person name="Skarshewski A."/>
            <person name="Chaumeil P.A."/>
            <person name="Hugenholtz P."/>
        </authorList>
    </citation>
    <scope>NUCLEOTIDE SEQUENCE [LARGE SCALE GENOMIC DNA]</scope>
    <source>
        <strain evidence="2">UBA10227</strain>
    </source>
</reference>
<organism evidence="1 3">
    <name type="scientific">Xanthomarina gelatinilytica</name>
    <dbReference type="NCBI Taxonomy" id="1137281"/>
    <lineage>
        <taxon>Bacteria</taxon>
        <taxon>Pseudomonadati</taxon>
        <taxon>Bacteroidota</taxon>
        <taxon>Flavobacteriia</taxon>
        <taxon>Flavobacteriales</taxon>
        <taxon>Flavobacteriaceae</taxon>
        <taxon>Xanthomarina</taxon>
    </lineage>
</organism>
<protein>
    <submittedName>
        <fullName evidence="2">DUF4249 domain-containing protein</fullName>
    </submittedName>
</protein>
<dbReference type="EMBL" id="ANLA01000027">
    <property type="protein sequence ID" value="EMQ93859.1"/>
    <property type="molecule type" value="Genomic_DNA"/>
</dbReference>
<accession>M7MWI8</accession>
<dbReference type="PROSITE" id="PS51257">
    <property type="entry name" value="PROKAR_LIPOPROTEIN"/>
    <property type="match status" value="1"/>
</dbReference>
<dbReference type="RefSeq" id="WP_007651681.1">
    <property type="nucleotide sequence ID" value="NZ_ANLA01000027.1"/>
</dbReference>
<dbReference type="AlphaFoldDB" id="M7MWI8"/>
<dbReference type="Pfam" id="PF14054">
    <property type="entry name" value="DUF4249"/>
    <property type="match status" value="1"/>
</dbReference>
<evidence type="ECO:0000313" key="4">
    <source>
        <dbReference type="Proteomes" id="UP000263268"/>
    </source>
</evidence>
<gene>
    <name evidence="1" type="ORF">D778_01387</name>
    <name evidence="2" type="ORF">DHV22_03440</name>
</gene>
<dbReference type="InterPro" id="IPR025345">
    <property type="entry name" value="DUF4249"/>
</dbReference>
<dbReference type="EMBL" id="DPRK01000057">
    <property type="protein sequence ID" value="HCY80710.1"/>
    <property type="molecule type" value="Genomic_DNA"/>
</dbReference>
<dbReference type="PATRIC" id="fig|1137281.3.peg.2744"/>
<keyword evidence="3" id="KW-1185">Reference proteome</keyword>
<evidence type="ECO:0000313" key="2">
    <source>
        <dbReference type="EMBL" id="HCY80710.1"/>
    </source>
</evidence>